<evidence type="ECO:0000256" key="1">
    <source>
        <dbReference type="SAM" id="Phobius"/>
    </source>
</evidence>
<gene>
    <name evidence="2" type="ORF">L9F63_019452</name>
</gene>
<reference evidence="2" key="2">
    <citation type="submission" date="2023-05" db="EMBL/GenBank/DDBJ databases">
        <authorList>
            <person name="Fouks B."/>
        </authorList>
    </citation>
    <scope>NUCLEOTIDE SEQUENCE</scope>
    <source>
        <strain evidence="2">Stay&amp;Tobe</strain>
        <tissue evidence="2">Testes</tissue>
    </source>
</reference>
<keyword evidence="1" id="KW-1133">Transmembrane helix</keyword>
<name>A0AAD8EEC5_DIPPU</name>
<reference evidence="2" key="1">
    <citation type="journal article" date="2023" name="IScience">
        <title>Live-bearing cockroach genome reveals convergent evolutionary mechanisms linked to viviparity in insects and beyond.</title>
        <authorList>
            <person name="Fouks B."/>
            <person name="Harrison M.C."/>
            <person name="Mikhailova A.A."/>
            <person name="Marchal E."/>
            <person name="English S."/>
            <person name="Carruthers M."/>
            <person name="Jennings E.C."/>
            <person name="Chiamaka E.L."/>
            <person name="Frigard R.A."/>
            <person name="Pippel M."/>
            <person name="Attardo G.M."/>
            <person name="Benoit J.B."/>
            <person name="Bornberg-Bauer E."/>
            <person name="Tobe S.S."/>
        </authorList>
    </citation>
    <scope>NUCLEOTIDE SEQUENCE</scope>
    <source>
        <strain evidence="2">Stay&amp;Tobe</strain>
    </source>
</reference>
<comment type="caution">
    <text evidence="2">The sequence shown here is derived from an EMBL/GenBank/DDBJ whole genome shotgun (WGS) entry which is preliminary data.</text>
</comment>
<feature type="transmembrane region" description="Helical" evidence="1">
    <location>
        <begin position="30"/>
        <end position="51"/>
    </location>
</feature>
<keyword evidence="1" id="KW-0472">Membrane</keyword>
<accession>A0AAD8EEC5</accession>
<keyword evidence="3" id="KW-1185">Reference proteome</keyword>
<feature type="non-terminal residue" evidence="2">
    <location>
        <position position="74"/>
    </location>
</feature>
<dbReference type="Proteomes" id="UP001233999">
    <property type="component" value="Unassembled WGS sequence"/>
</dbReference>
<protein>
    <submittedName>
        <fullName evidence="2">Uncharacterized protein</fullName>
    </submittedName>
</protein>
<evidence type="ECO:0000313" key="2">
    <source>
        <dbReference type="EMBL" id="KAJ9586961.1"/>
    </source>
</evidence>
<proteinExistence type="predicted"/>
<dbReference type="EMBL" id="JASPKZ010006821">
    <property type="protein sequence ID" value="KAJ9586961.1"/>
    <property type="molecule type" value="Genomic_DNA"/>
</dbReference>
<evidence type="ECO:0000313" key="3">
    <source>
        <dbReference type="Proteomes" id="UP001233999"/>
    </source>
</evidence>
<dbReference type="AlphaFoldDB" id="A0AAD8EEC5"/>
<feature type="non-terminal residue" evidence="2">
    <location>
        <position position="1"/>
    </location>
</feature>
<organism evidence="2 3">
    <name type="scientific">Diploptera punctata</name>
    <name type="common">Pacific beetle cockroach</name>
    <dbReference type="NCBI Taxonomy" id="6984"/>
    <lineage>
        <taxon>Eukaryota</taxon>
        <taxon>Metazoa</taxon>
        <taxon>Ecdysozoa</taxon>
        <taxon>Arthropoda</taxon>
        <taxon>Hexapoda</taxon>
        <taxon>Insecta</taxon>
        <taxon>Pterygota</taxon>
        <taxon>Neoptera</taxon>
        <taxon>Polyneoptera</taxon>
        <taxon>Dictyoptera</taxon>
        <taxon>Blattodea</taxon>
        <taxon>Blaberoidea</taxon>
        <taxon>Blaberidae</taxon>
        <taxon>Diplopterinae</taxon>
        <taxon>Diploptera</taxon>
    </lineage>
</organism>
<sequence length="74" mass="8589">NKYNGRRNNFLKSITPQLKKSRSVPTILKMYILLSASSYLLIILSLSSYILTRYKTNKCLVSVYLIVTAFVLQW</sequence>
<keyword evidence="1" id="KW-0812">Transmembrane</keyword>